<gene>
    <name evidence="2" type="ORF">RG1141_CH42690</name>
</gene>
<keyword evidence="1" id="KW-0472">Membrane</keyword>
<protein>
    <submittedName>
        <fullName evidence="2">Uncharacterized protein</fullName>
    </submittedName>
</protein>
<dbReference type="EMBL" id="HG938355">
    <property type="protein sequence ID" value="CDN56582.1"/>
    <property type="molecule type" value="Genomic_DNA"/>
</dbReference>
<proteinExistence type="predicted"/>
<organism evidence="2 3">
    <name type="scientific">Neorhizobium galegae bv. officinalis bv. officinalis str. HAMBI 1141</name>
    <dbReference type="NCBI Taxonomy" id="1028801"/>
    <lineage>
        <taxon>Bacteria</taxon>
        <taxon>Pseudomonadati</taxon>
        <taxon>Pseudomonadota</taxon>
        <taxon>Alphaproteobacteria</taxon>
        <taxon>Hyphomicrobiales</taxon>
        <taxon>Rhizobiaceae</taxon>
        <taxon>Rhizobium/Agrobacterium group</taxon>
        <taxon>Neorhizobium</taxon>
    </lineage>
</organism>
<dbReference type="Proteomes" id="UP000028186">
    <property type="component" value="Chromosome I"/>
</dbReference>
<dbReference type="AlphaFoldDB" id="A0A068TDI1"/>
<dbReference type="eggNOG" id="ENOG5031BQC">
    <property type="taxonomic scope" value="Bacteria"/>
</dbReference>
<keyword evidence="1" id="KW-0812">Transmembrane</keyword>
<dbReference type="KEGG" id="ngl:RG1141_CH42690"/>
<sequence>MAKKPLAAGFTGDVAEETGVSARTKSAVHRVKDEAGMVGAHAVDHPAATGSAIAVVGLLGLAVGYMLGMSSASRDRRWYRQR</sequence>
<accession>A0A068TDI1</accession>
<keyword evidence="1" id="KW-1133">Transmembrane helix</keyword>
<dbReference type="RefSeq" id="WP_157885202.1">
    <property type="nucleotide sequence ID" value="NZ_HG938355.1"/>
</dbReference>
<evidence type="ECO:0000313" key="3">
    <source>
        <dbReference type="Proteomes" id="UP000028186"/>
    </source>
</evidence>
<feature type="transmembrane region" description="Helical" evidence="1">
    <location>
        <begin position="47"/>
        <end position="67"/>
    </location>
</feature>
<evidence type="ECO:0000256" key="1">
    <source>
        <dbReference type="SAM" id="Phobius"/>
    </source>
</evidence>
<name>A0A068TDI1_NEOGA</name>
<reference evidence="3" key="1">
    <citation type="journal article" date="2014" name="BMC Genomics">
        <title>Genome sequencing of two Neorhizobium galegae strains reveals a noeT gene responsible for the unusual acetylation of the nodulation factors.</title>
        <authorList>
            <person name="Osterman J."/>
            <person name="Marsh J."/>
            <person name="Laine P.K."/>
            <person name="Zeng Z."/>
            <person name="Alatalo E."/>
            <person name="Sullivan J.T."/>
            <person name="Young J.P."/>
            <person name="Thomas-Oates J."/>
            <person name="Paulin L."/>
            <person name="Lindstrom K."/>
        </authorList>
    </citation>
    <scope>NUCLEOTIDE SEQUENCE [LARGE SCALE GENOMIC DNA]</scope>
    <source>
        <strain evidence="3">HAMBI 1141</strain>
    </source>
</reference>
<dbReference type="PATRIC" id="fig|1028801.3.peg.4338"/>
<evidence type="ECO:0000313" key="2">
    <source>
        <dbReference type="EMBL" id="CDN56582.1"/>
    </source>
</evidence>
<dbReference type="HOGENOM" id="CLU_2554785_0_0_5"/>